<dbReference type="RefSeq" id="WP_179577416.1">
    <property type="nucleotide sequence ID" value="NZ_JACCFM010000001.1"/>
</dbReference>
<keyword evidence="1" id="KW-0472">Membrane</keyword>
<dbReference type="Proteomes" id="UP000537260">
    <property type="component" value="Unassembled WGS sequence"/>
</dbReference>
<feature type="transmembrane region" description="Helical" evidence="1">
    <location>
        <begin position="101"/>
        <end position="123"/>
    </location>
</feature>
<evidence type="ECO:0000313" key="2">
    <source>
        <dbReference type="EMBL" id="NYJ18518.1"/>
    </source>
</evidence>
<evidence type="ECO:0000256" key="1">
    <source>
        <dbReference type="SAM" id="Phobius"/>
    </source>
</evidence>
<name>A0A7Z0J550_9MICO</name>
<keyword evidence="3" id="KW-1185">Reference proteome</keyword>
<dbReference type="AlphaFoldDB" id="A0A7Z0J550"/>
<gene>
    <name evidence="2" type="ORF">HNR05_000309</name>
</gene>
<keyword evidence="1" id="KW-0812">Transmembrane</keyword>
<accession>A0A7Z0J550</accession>
<evidence type="ECO:0000313" key="3">
    <source>
        <dbReference type="Proteomes" id="UP000537260"/>
    </source>
</evidence>
<dbReference type="EMBL" id="JACCFM010000001">
    <property type="protein sequence ID" value="NYJ18518.1"/>
    <property type="molecule type" value="Genomic_DNA"/>
</dbReference>
<sequence>MEINALFAQLALGSTLSGALALIMSLYATIRIKKLDPTGKYAKLHSTAGWTFVPSEEIRALNMPERKIVSLNSTKAAGGALSVLATITSVVLFSVSLPAEIAWWVATICAIGVLVLFILLAGLSQALRAFYFVKNLFF</sequence>
<reference evidence="2 3" key="1">
    <citation type="submission" date="2020-07" db="EMBL/GenBank/DDBJ databases">
        <title>Sequencing the genomes of 1000 actinobacteria strains.</title>
        <authorList>
            <person name="Klenk H.-P."/>
        </authorList>
    </citation>
    <scope>NUCLEOTIDE SEQUENCE [LARGE SCALE GENOMIC DNA]</scope>
    <source>
        <strain evidence="2 3">LI1</strain>
    </source>
</reference>
<feature type="transmembrane region" description="Helical" evidence="1">
    <location>
        <begin position="6"/>
        <end position="30"/>
    </location>
</feature>
<protein>
    <submittedName>
        <fullName evidence="2">Uncharacterized protein</fullName>
    </submittedName>
</protein>
<feature type="transmembrane region" description="Helical" evidence="1">
    <location>
        <begin position="76"/>
        <end position="95"/>
    </location>
</feature>
<proteinExistence type="predicted"/>
<organism evidence="2 3">
    <name type="scientific">Glaciibacter psychrotolerans</name>
    <dbReference type="NCBI Taxonomy" id="670054"/>
    <lineage>
        <taxon>Bacteria</taxon>
        <taxon>Bacillati</taxon>
        <taxon>Actinomycetota</taxon>
        <taxon>Actinomycetes</taxon>
        <taxon>Micrococcales</taxon>
        <taxon>Microbacteriaceae</taxon>
        <taxon>Glaciibacter</taxon>
    </lineage>
</organism>
<keyword evidence="1" id="KW-1133">Transmembrane helix</keyword>
<comment type="caution">
    <text evidence="2">The sequence shown here is derived from an EMBL/GenBank/DDBJ whole genome shotgun (WGS) entry which is preliminary data.</text>
</comment>